<comment type="catalytic activity">
    <reaction evidence="15">
        <text>tRNA(Met) + L-methionine + ATP = L-methionyl-tRNA(Met) + AMP + diphosphate</text>
        <dbReference type="Rhea" id="RHEA:13481"/>
        <dbReference type="Rhea" id="RHEA-COMP:9667"/>
        <dbReference type="Rhea" id="RHEA-COMP:9698"/>
        <dbReference type="ChEBI" id="CHEBI:30616"/>
        <dbReference type="ChEBI" id="CHEBI:33019"/>
        <dbReference type="ChEBI" id="CHEBI:57844"/>
        <dbReference type="ChEBI" id="CHEBI:78442"/>
        <dbReference type="ChEBI" id="CHEBI:78530"/>
        <dbReference type="ChEBI" id="CHEBI:456215"/>
        <dbReference type="EC" id="6.1.1.10"/>
    </reaction>
</comment>
<dbReference type="EC" id="6.1.1.10" evidence="4"/>
<evidence type="ECO:0000256" key="12">
    <source>
        <dbReference type="ARBA" id="ARBA00022917"/>
    </source>
</evidence>
<evidence type="ECO:0000256" key="5">
    <source>
        <dbReference type="ARBA" id="ARBA00018753"/>
    </source>
</evidence>
<dbReference type="Proteomes" id="UP000000254">
    <property type="component" value="Chromosome"/>
</dbReference>
<dbReference type="EMBL" id="CP000575">
    <property type="protein sequence ID" value="ABN69559.1"/>
    <property type="molecule type" value="Genomic_DNA"/>
</dbReference>
<comment type="subcellular location">
    <subcellularLocation>
        <location evidence="2">Cytoplasm</location>
    </subcellularLocation>
</comment>
<dbReference type="RefSeq" id="WP_011838750.1">
    <property type="nucleotide sequence ID" value="NC_009033.1"/>
</dbReference>
<dbReference type="OrthoDB" id="30609at2157"/>
<keyword evidence="13" id="KW-0030">Aminoacyl-tRNA synthetase</keyword>
<keyword evidence="9" id="KW-0547">Nucleotide-binding</keyword>
<evidence type="ECO:0000256" key="11">
    <source>
        <dbReference type="ARBA" id="ARBA00022884"/>
    </source>
</evidence>
<evidence type="ECO:0000256" key="15">
    <source>
        <dbReference type="ARBA" id="ARBA00047364"/>
    </source>
</evidence>
<comment type="subunit">
    <text evidence="3">Homodimer.</text>
</comment>
<dbReference type="GeneID" id="4906632"/>
<dbReference type="PROSITE" id="PS50886">
    <property type="entry name" value="TRBD"/>
    <property type="match status" value="1"/>
</dbReference>
<evidence type="ECO:0000256" key="10">
    <source>
        <dbReference type="ARBA" id="ARBA00022840"/>
    </source>
</evidence>
<dbReference type="InterPro" id="IPR012340">
    <property type="entry name" value="NA-bd_OB-fold"/>
</dbReference>
<dbReference type="AlphaFoldDB" id="A3DLP9"/>
<comment type="function">
    <text evidence="1">Is required not only for elongation of protein synthesis but also for the initiation of all mRNA translation through initiator tRNA(fMet) aminoacylation.</text>
</comment>
<dbReference type="STRING" id="399550.Smar_0448"/>
<accession>A3DLP9</accession>
<evidence type="ECO:0000256" key="4">
    <source>
        <dbReference type="ARBA" id="ARBA00012838"/>
    </source>
</evidence>
<evidence type="ECO:0000256" key="7">
    <source>
        <dbReference type="ARBA" id="ARBA00022555"/>
    </source>
</evidence>
<evidence type="ECO:0000256" key="2">
    <source>
        <dbReference type="ARBA" id="ARBA00004496"/>
    </source>
</evidence>
<reference evidence="17 18" key="2">
    <citation type="journal article" date="2009" name="Stand. Genomic Sci.">
        <title>Complete genome sequence of Staphylothermus marinus Stetter and Fiala 1986 type strain F1.</title>
        <authorList>
            <person name="Anderson I.J."/>
            <person name="Sun H."/>
            <person name="Lapidus A."/>
            <person name="Copeland A."/>
            <person name="Glavina Del Rio T."/>
            <person name="Tice H."/>
            <person name="Dalin E."/>
            <person name="Lucas S."/>
            <person name="Barry K."/>
            <person name="Land M."/>
            <person name="Richardson P."/>
            <person name="Huber H."/>
            <person name="Kyrpides N.C."/>
        </authorList>
    </citation>
    <scope>NUCLEOTIDE SEQUENCE [LARGE SCALE GENOMIC DNA]</scope>
    <source>
        <strain evidence="18">ATCC 43588 / DSM 3639 / JCM 9404 / F1</strain>
    </source>
</reference>
<keyword evidence="6" id="KW-0963">Cytoplasm</keyword>
<dbReference type="GO" id="GO:0004825">
    <property type="term" value="F:methionine-tRNA ligase activity"/>
    <property type="evidence" value="ECO:0007669"/>
    <property type="project" value="UniProtKB-EC"/>
</dbReference>
<dbReference type="PANTHER" id="PTHR11586:SF37">
    <property type="entry name" value="TRNA-BINDING DOMAIN-CONTAINING PROTEIN"/>
    <property type="match status" value="1"/>
</dbReference>
<keyword evidence="11" id="KW-0694">RNA-binding</keyword>
<keyword evidence="7" id="KW-0820">tRNA-binding</keyword>
<evidence type="ECO:0000256" key="14">
    <source>
        <dbReference type="ARBA" id="ARBA00030904"/>
    </source>
</evidence>
<dbReference type="Pfam" id="PF01588">
    <property type="entry name" value="tRNA_bind"/>
    <property type="match status" value="1"/>
</dbReference>
<dbReference type="InterPro" id="IPR004495">
    <property type="entry name" value="Met-tRNA-synth_bsu_C"/>
</dbReference>
<dbReference type="Gene3D" id="2.40.50.140">
    <property type="entry name" value="Nucleic acid-binding proteins"/>
    <property type="match status" value="1"/>
</dbReference>
<sequence>MSSNEVSYEEFMRIDLRVGFVKEAEKVKGSKKLLKLKVDLGELGERQIIAGLGAWYSPDDLIGKYIIVVANLKPKRIFGLVSQGMLLAADSEDGVPVLLTVEKPVKPGTRIR</sequence>
<protein>
    <recommendedName>
        <fullName evidence="5">Methionine--tRNA ligase</fullName>
        <ecNumber evidence="4">6.1.1.10</ecNumber>
    </recommendedName>
    <alternativeName>
        <fullName evidence="14">Methionyl-tRNA synthetase</fullName>
    </alternativeName>
</protein>
<gene>
    <name evidence="17" type="ordered locus">Smar_0448</name>
</gene>
<evidence type="ECO:0000256" key="8">
    <source>
        <dbReference type="ARBA" id="ARBA00022598"/>
    </source>
</evidence>
<dbReference type="InterPro" id="IPR051270">
    <property type="entry name" value="Tyrosine-tRNA_ligase_regulator"/>
</dbReference>
<evidence type="ECO:0000256" key="9">
    <source>
        <dbReference type="ARBA" id="ARBA00022741"/>
    </source>
</evidence>
<organism evidence="17 18">
    <name type="scientific">Staphylothermus marinus (strain ATCC 43588 / DSM 3639 / JCM 9404 / F1)</name>
    <dbReference type="NCBI Taxonomy" id="399550"/>
    <lineage>
        <taxon>Archaea</taxon>
        <taxon>Thermoproteota</taxon>
        <taxon>Thermoprotei</taxon>
        <taxon>Desulfurococcales</taxon>
        <taxon>Desulfurococcaceae</taxon>
        <taxon>Staphylothermus</taxon>
    </lineage>
</organism>
<evidence type="ECO:0000259" key="16">
    <source>
        <dbReference type="PROSITE" id="PS50886"/>
    </source>
</evidence>
<evidence type="ECO:0000256" key="3">
    <source>
        <dbReference type="ARBA" id="ARBA00011738"/>
    </source>
</evidence>
<keyword evidence="10" id="KW-0067">ATP-binding</keyword>
<dbReference type="eggNOG" id="arCOG01136">
    <property type="taxonomic scope" value="Archaea"/>
</dbReference>
<evidence type="ECO:0000256" key="1">
    <source>
        <dbReference type="ARBA" id="ARBA00003314"/>
    </source>
</evidence>
<keyword evidence="18" id="KW-1185">Reference proteome</keyword>
<dbReference type="KEGG" id="smr:Smar_0448"/>
<dbReference type="NCBIfam" id="TIGR00399">
    <property type="entry name" value="metG_C_term"/>
    <property type="match status" value="1"/>
</dbReference>
<dbReference type="GO" id="GO:0006431">
    <property type="term" value="P:methionyl-tRNA aminoacylation"/>
    <property type="evidence" value="ECO:0007669"/>
    <property type="project" value="InterPro"/>
</dbReference>
<evidence type="ECO:0000313" key="17">
    <source>
        <dbReference type="EMBL" id="ABN69559.1"/>
    </source>
</evidence>
<name>A3DLP9_STAMF</name>
<proteinExistence type="predicted"/>
<dbReference type="PANTHER" id="PTHR11586">
    <property type="entry name" value="TRNA-AMINOACYLATION COFACTOR ARC1 FAMILY MEMBER"/>
    <property type="match status" value="1"/>
</dbReference>
<evidence type="ECO:0000256" key="6">
    <source>
        <dbReference type="ARBA" id="ARBA00022490"/>
    </source>
</evidence>
<dbReference type="GO" id="GO:0005737">
    <property type="term" value="C:cytoplasm"/>
    <property type="evidence" value="ECO:0007669"/>
    <property type="project" value="UniProtKB-SubCell"/>
</dbReference>
<feature type="domain" description="TRNA-binding" evidence="16">
    <location>
        <begin position="10"/>
        <end position="112"/>
    </location>
</feature>
<dbReference type="HOGENOM" id="CLU_065946_3_2_2"/>
<evidence type="ECO:0000313" key="18">
    <source>
        <dbReference type="Proteomes" id="UP000000254"/>
    </source>
</evidence>
<dbReference type="GO" id="GO:0000049">
    <property type="term" value="F:tRNA binding"/>
    <property type="evidence" value="ECO:0007669"/>
    <property type="project" value="UniProtKB-KW"/>
</dbReference>
<dbReference type="FunFam" id="2.40.50.140:FF:000042">
    <property type="entry name" value="Methionine--tRNA ligase"/>
    <property type="match status" value="1"/>
</dbReference>
<dbReference type="GO" id="GO:0005524">
    <property type="term" value="F:ATP binding"/>
    <property type="evidence" value="ECO:0007669"/>
    <property type="project" value="UniProtKB-KW"/>
</dbReference>
<dbReference type="SUPFAM" id="SSF50249">
    <property type="entry name" value="Nucleic acid-binding proteins"/>
    <property type="match status" value="1"/>
</dbReference>
<keyword evidence="12" id="KW-0648">Protein biosynthesis</keyword>
<reference evidence="18" key="1">
    <citation type="journal article" date="2009" name="BMC Genomics">
        <title>The complete genome sequence of Staphylothermus marinus reveals differences in sulfur metabolism among heterotrophic Crenarchaeota.</title>
        <authorList>
            <person name="Anderson I.J."/>
            <person name="Dharmarajan L."/>
            <person name="Rodriguez J."/>
            <person name="Hooper S."/>
            <person name="Porat I."/>
            <person name="Ulrich L.E."/>
            <person name="Elkins J.G."/>
            <person name="Mavromatis K."/>
            <person name="Sun H."/>
            <person name="Land M."/>
            <person name="Lapidus A."/>
            <person name="Lucas S."/>
            <person name="Barry K."/>
            <person name="Huber H."/>
            <person name="Zhulin I.B."/>
            <person name="Whitman W.B."/>
            <person name="Mukhopadhyay B."/>
            <person name="Woese C."/>
            <person name="Bristow J."/>
            <person name="Kyrpides N."/>
        </authorList>
    </citation>
    <scope>NUCLEOTIDE SEQUENCE [LARGE SCALE GENOMIC DNA]</scope>
    <source>
        <strain evidence="18">ATCC 43588 / DSM 3639 / JCM 9404 / F1</strain>
    </source>
</reference>
<keyword evidence="8" id="KW-0436">Ligase</keyword>
<evidence type="ECO:0000256" key="13">
    <source>
        <dbReference type="ARBA" id="ARBA00023146"/>
    </source>
</evidence>
<dbReference type="InterPro" id="IPR002547">
    <property type="entry name" value="tRNA-bd_dom"/>
</dbReference>